<dbReference type="Proteomes" id="UP001064489">
    <property type="component" value="Chromosome 1"/>
</dbReference>
<proteinExistence type="predicted"/>
<comment type="caution">
    <text evidence="2">The sequence shown here is derived from an EMBL/GenBank/DDBJ whole genome shotgun (WGS) entry which is preliminary data.</text>
</comment>
<dbReference type="AlphaFoldDB" id="A0AAD5P2P2"/>
<evidence type="ECO:0000313" key="2">
    <source>
        <dbReference type="EMBL" id="KAI9194906.1"/>
    </source>
</evidence>
<organism evidence="2 3">
    <name type="scientific">Acer negundo</name>
    <name type="common">Box elder</name>
    <dbReference type="NCBI Taxonomy" id="4023"/>
    <lineage>
        <taxon>Eukaryota</taxon>
        <taxon>Viridiplantae</taxon>
        <taxon>Streptophyta</taxon>
        <taxon>Embryophyta</taxon>
        <taxon>Tracheophyta</taxon>
        <taxon>Spermatophyta</taxon>
        <taxon>Magnoliopsida</taxon>
        <taxon>eudicotyledons</taxon>
        <taxon>Gunneridae</taxon>
        <taxon>Pentapetalae</taxon>
        <taxon>rosids</taxon>
        <taxon>malvids</taxon>
        <taxon>Sapindales</taxon>
        <taxon>Sapindaceae</taxon>
        <taxon>Hippocastanoideae</taxon>
        <taxon>Acereae</taxon>
        <taxon>Acer</taxon>
    </lineage>
</organism>
<protein>
    <submittedName>
        <fullName evidence="2">Uncharacterized protein</fullName>
    </submittedName>
</protein>
<dbReference type="EMBL" id="JAJSOW010000003">
    <property type="protein sequence ID" value="KAI9194906.1"/>
    <property type="molecule type" value="Genomic_DNA"/>
</dbReference>
<reference evidence="2" key="1">
    <citation type="journal article" date="2022" name="Plant J.">
        <title>Strategies of tolerance reflected in two North American maple genomes.</title>
        <authorList>
            <person name="McEvoy S.L."/>
            <person name="Sezen U.U."/>
            <person name="Trouern-Trend A."/>
            <person name="McMahon S.M."/>
            <person name="Schaberg P.G."/>
            <person name="Yang J."/>
            <person name="Wegrzyn J.L."/>
            <person name="Swenson N.G."/>
        </authorList>
    </citation>
    <scope>NUCLEOTIDE SEQUENCE</scope>
    <source>
        <strain evidence="2">91603</strain>
    </source>
</reference>
<reference evidence="2" key="2">
    <citation type="submission" date="2023-02" db="EMBL/GenBank/DDBJ databases">
        <authorList>
            <person name="Swenson N.G."/>
            <person name="Wegrzyn J.L."/>
            <person name="Mcevoy S.L."/>
        </authorList>
    </citation>
    <scope>NUCLEOTIDE SEQUENCE</scope>
    <source>
        <strain evidence="2">91603</strain>
        <tissue evidence="2">Leaf</tissue>
    </source>
</reference>
<keyword evidence="3" id="KW-1185">Reference proteome</keyword>
<sequence length="216" mass="24226">MFARVKLVLTATERAEQYFKGISQGGSLYNADVGDIPVPVSDPERYTTAGTNDTEGPFFKPSDTEGSDSNGRNIHPVRTRRVQFTLPREPRTGDDLRGGVGGQAEDRRYTELMDTLPELQEEAIHGDRVPPYIAPLEAIRGDRVPPYSAPIKWITLSYTGFPYPLNVRIEFAGQAPHALIDPDHLAAYQAYKRNSTEELRDVDLLEPVGVPWFHRF</sequence>
<evidence type="ECO:0000256" key="1">
    <source>
        <dbReference type="SAM" id="MobiDB-lite"/>
    </source>
</evidence>
<feature type="region of interest" description="Disordered" evidence="1">
    <location>
        <begin position="45"/>
        <end position="76"/>
    </location>
</feature>
<gene>
    <name evidence="2" type="ORF">LWI28_010045</name>
</gene>
<name>A0AAD5P2P2_ACENE</name>
<accession>A0AAD5P2P2</accession>
<evidence type="ECO:0000313" key="3">
    <source>
        <dbReference type="Proteomes" id="UP001064489"/>
    </source>
</evidence>